<name>A0A1G7HV66_9BACL</name>
<dbReference type="AlphaFoldDB" id="A0A1G7HV66"/>
<dbReference type="Proteomes" id="UP000198972">
    <property type="component" value="Unassembled WGS sequence"/>
</dbReference>
<reference evidence="1 2" key="1">
    <citation type="submission" date="2016-10" db="EMBL/GenBank/DDBJ databases">
        <authorList>
            <person name="de Groot N.N."/>
        </authorList>
    </citation>
    <scope>NUCLEOTIDE SEQUENCE [LARGE SCALE GENOMIC DNA]</scope>
    <source>
        <strain evidence="1 2">DSM 28129</strain>
    </source>
</reference>
<dbReference type="STRING" id="670482.SAMN04488542_10551"/>
<evidence type="ECO:0000313" key="1">
    <source>
        <dbReference type="EMBL" id="SDF04417.1"/>
    </source>
</evidence>
<gene>
    <name evidence="1" type="ORF">SAMN04488542_10551</name>
</gene>
<evidence type="ECO:0000313" key="2">
    <source>
        <dbReference type="Proteomes" id="UP000198972"/>
    </source>
</evidence>
<keyword evidence="2" id="KW-1185">Reference proteome</keyword>
<organism evidence="1 2">
    <name type="scientific">Fontibacillus panacisegetis</name>
    <dbReference type="NCBI Taxonomy" id="670482"/>
    <lineage>
        <taxon>Bacteria</taxon>
        <taxon>Bacillati</taxon>
        <taxon>Bacillota</taxon>
        <taxon>Bacilli</taxon>
        <taxon>Bacillales</taxon>
        <taxon>Paenibacillaceae</taxon>
        <taxon>Fontibacillus</taxon>
    </lineage>
</organism>
<dbReference type="OrthoDB" id="2891578at2"/>
<proteinExistence type="predicted"/>
<dbReference type="EMBL" id="FNBG01000005">
    <property type="protein sequence ID" value="SDF04417.1"/>
    <property type="molecule type" value="Genomic_DNA"/>
</dbReference>
<dbReference type="RefSeq" id="WP_091227688.1">
    <property type="nucleotide sequence ID" value="NZ_FNBG01000005.1"/>
</dbReference>
<sequence length="192" mass="22034">MKKKKADIKIEVVYSPHPSGKSSEEIVLGIFYDFCLMEVAKKNRYKITISREEYIRKVIAREIGLYDAVYYFEPLTPPNNDNQNVKDIMSIQSSQLSLSLFYAKRQASIFQSYVDMIETYKPYSLETAIIHEYAIHGNVAVAAEKLNEKGYRINGKTVKSGDISSVLMMSPIDELHRIVSNQFRKNKGLDSF</sequence>
<accession>A0A1G7HV66</accession>
<protein>
    <submittedName>
        <fullName evidence="1">Uncharacterized protein</fullName>
    </submittedName>
</protein>